<organism evidence="1 2">
    <name type="scientific">Aegilops tauschii subsp. strangulata</name>
    <name type="common">Goatgrass</name>
    <dbReference type="NCBI Taxonomy" id="200361"/>
    <lineage>
        <taxon>Eukaryota</taxon>
        <taxon>Viridiplantae</taxon>
        <taxon>Streptophyta</taxon>
        <taxon>Embryophyta</taxon>
        <taxon>Tracheophyta</taxon>
        <taxon>Spermatophyta</taxon>
        <taxon>Magnoliopsida</taxon>
        <taxon>Liliopsida</taxon>
        <taxon>Poales</taxon>
        <taxon>Poaceae</taxon>
        <taxon>BOP clade</taxon>
        <taxon>Pooideae</taxon>
        <taxon>Triticodae</taxon>
        <taxon>Triticeae</taxon>
        <taxon>Triticinae</taxon>
        <taxon>Aegilops</taxon>
    </lineage>
</organism>
<accession>A0A453SJE1</accession>
<reference evidence="1" key="5">
    <citation type="journal article" date="2021" name="G3 (Bethesda)">
        <title>Aegilops tauschii genome assembly Aet v5.0 features greater sequence contiguity and improved annotation.</title>
        <authorList>
            <person name="Wang L."/>
            <person name="Zhu T."/>
            <person name="Rodriguez J.C."/>
            <person name="Deal K.R."/>
            <person name="Dubcovsky J."/>
            <person name="McGuire P.E."/>
            <person name="Lux T."/>
            <person name="Spannagl M."/>
            <person name="Mayer K.F.X."/>
            <person name="Baldrich P."/>
            <person name="Meyers B.C."/>
            <person name="Huo N."/>
            <person name="Gu Y.Q."/>
            <person name="Zhou H."/>
            <person name="Devos K.M."/>
            <person name="Bennetzen J.L."/>
            <person name="Unver T."/>
            <person name="Budak H."/>
            <person name="Gulick P.J."/>
            <person name="Galiba G."/>
            <person name="Kalapos B."/>
            <person name="Nelson D.R."/>
            <person name="Li P."/>
            <person name="You F.M."/>
            <person name="Luo M.C."/>
            <person name="Dvorak J."/>
        </authorList>
    </citation>
    <scope>NUCLEOTIDE SEQUENCE [LARGE SCALE GENOMIC DNA]</scope>
    <source>
        <strain evidence="1">cv. AL8/78</strain>
    </source>
</reference>
<dbReference type="Gramene" id="AET7Gv20962600.27">
    <property type="protein sequence ID" value="AET7Gv20962600.27"/>
    <property type="gene ID" value="AET7Gv20962600"/>
</dbReference>
<reference evidence="1" key="3">
    <citation type="journal article" date="2017" name="Nature">
        <title>Genome sequence of the progenitor of the wheat D genome Aegilops tauschii.</title>
        <authorList>
            <person name="Luo M.C."/>
            <person name="Gu Y.Q."/>
            <person name="Puiu D."/>
            <person name="Wang H."/>
            <person name="Twardziok S.O."/>
            <person name="Deal K.R."/>
            <person name="Huo N."/>
            <person name="Zhu T."/>
            <person name="Wang L."/>
            <person name="Wang Y."/>
            <person name="McGuire P.E."/>
            <person name="Liu S."/>
            <person name="Long H."/>
            <person name="Ramasamy R.K."/>
            <person name="Rodriguez J.C."/>
            <person name="Van S.L."/>
            <person name="Yuan L."/>
            <person name="Wang Z."/>
            <person name="Xia Z."/>
            <person name="Xiao L."/>
            <person name="Anderson O.D."/>
            <person name="Ouyang S."/>
            <person name="Liang Y."/>
            <person name="Zimin A.V."/>
            <person name="Pertea G."/>
            <person name="Qi P."/>
            <person name="Bennetzen J.L."/>
            <person name="Dai X."/>
            <person name="Dawson M.W."/>
            <person name="Muller H.G."/>
            <person name="Kugler K."/>
            <person name="Rivarola-Duarte L."/>
            <person name="Spannagl M."/>
            <person name="Mayer K.F.X."/>
            <person name="Lu F.H."/>
            <person name="Bevan M.W."/>
            <person name="Leroy P."/>
            <person name="Li P."/>
            <person name="You F.M."/>
            <person name="Sun Q."/>
            <person name="Liu Z."/>
            <person name="Lyons E."/>
            <person name="Wicker T."/>
            <person name="Salzberg S.L."/>
            <person name="Devos K.M."/>
            <person name="Dvorak J."/>
        </authorList>
    </citation>
    <scope>NUCLEOTIDE SEQUENCE [LARGE SCALE GENOMIC DNA]</scope>
    <source>
        <strain evidence="1">cv. AL8/78</strain>
    </source>
</reference>
<reference evidence="1" key="4">
    <citation type="submission" date="2019-03" db="UniProtKB">
        <authorList>
            <consortium name="EnsemblPlants"/>
        </authorList>
    </citation>
    <scope>IDENTIFICATION</scope>
</reference>
<reference evidence="2" key="2">
    <citation type="journal article" date="2017" name="Nat. Plants">
        <title>The Aegilops tauschii genome reveals multiple impacts of transposons.</title>
        <authorList>
            <person name="Zhao G."/>
            <person name="Zou C."/>
            <person name="Li K."/>
            <person name="Wang K."/>
            <person name="Li T."/>
            <person name="Gao L."/>
            <person name="Zhang X."/>
            <person name="Wang H."/>
            <person name="Yang Z."/>
            <person name="Liu X."/>
            <person name="Jiang W."/>
            <person name="Mao L."/>
            <person name="Kong X."/>
            <person name="Jiao Y."/>
            <person name="Jia J."/>
        </authorList>
    </citation>
    <scope>NUCLEOTIDE SEQUENCE [LARGE SCALE GENOMIC DNA]</scope>
    <source>
        <strain evidence="2">cv. AL8/78</strain>
    </source>
</reference>
<dbReference type="EnsemblPlants" id="AET7Gv20962600.27">
    <property type="protein sequence ID" value="AET7Gv20962600.27"/>
    <property type="gene ID" value="AET7Gv20962600"/>
</dbReference>
<dbReference type="Proteomes" id="UP000015105">
    <property type="component" value="Chromosome 7D"/>
</dbReference>
<evidence type="ECO:0000313" key="2">
    <source>
        <dbReference type="Proteomes" id="UP000015105"/>
    </source>
</evidence>
<dbReference type="AlphaFoldDB" id="A0A453SJE1"/>
<protein>
    <submittedName>
        <fullName evidence="1">Uncharacterized protein</fullName>
    </submittedName>
</protein>
<keyword evidence="2" id="KW-1185">Reference proteome</keyword>
<reference evidence="2" key="1">
    <citation type="journal article" date="2014" name="Science">
        <title>Ancient hybridizations among the ancestral genomes of bread wheat.</title>
        <authorList>
            <consortium name="International Wheat Genome Sequencing Consortium,"/>
            <person name="Marcussen T."/>
            <person name="Sandve S.R."/>
            <person name="Heier L."/>
            <person name="Spannagl M."/>
            <person name="Pfeifer M."/>
            <person name="Jakobsen K.S."/>
            <person name="Wulff B.B."/>
            <person name="Steuernagel B."/>
            <person name="Mayer K.F."/>
            <person name="Olsen O.A."/>
        </authorList>
    </citation>
    <scope>NUCLEOTIDE SEQUENCE [LARGE SCALE GENOMIC DNA]</scope>
    <source>
        <strain evidence="2">cv. AL8/78</strain>
    </source>
</reference>
<sequence length="62" mass="7267">MNVGLLQARPETRPGPTFAWVYFQECIHQLQHRILNVNPPHTNMLPGFHSSKFQMIKYYIGI</sequence>
<name>A0A453SJE1_AEGTS</name>
<evidence type="ECO:0000313" key="1">
    <source>
        <dbReference type="EnsemblPlants" id="AET7Gv20962600.27"/>
    </source>
</evidence>
<proteinExistence type="predicted"/>